<dbReference type="OrthoDB" id="3798031at2759"/>
<evidence type="ECO:0000313" key="2">
    <source>
        <dbReference type="EMBL" id="KAF3042182.1"/>
    </source>
</evidence>
<keyword evidence="3" id="KW-1185">Reference proteome</keyword>
<sequence>MLRTQLDQSQRQLCVQECQYRDLREKYDIQLGQRRADFDKIADAYRRHQGSQTYSRKLKTELKATARVKDRQISRLKRDHHASMSVTEGIHHKELGRLNEEIEEFWAQLRAKEKQFAQAEDVRQDAIDVRVTVLASELAQKDRKIQELEAVNAAKGDALNQTKGAKEDMQRKLRKTMKATEVFRKAWYEEKEIFLHNANRMNCDFKDTLQVQKDEVLRLTNDNRRLELQKTALSMDAWQHQADEFACVRKTFNECEQMRKELSAIRQTNTILEEKIENIAKQLQQERDRWNKQYELEKVAQVQLQQAQIDLSIAEEKIAQRDERICDLVEDLQACNDPSNTNRHRLDASMKSVLESDELHIRIRTPEQECADLRKESNKHKVEATGHIMESHIKEAKLLKVSAEHNTLLQAAEACGYELQWLRAAVERGKSGLSQEQRNKLVIYIDSLTSDKQALLYKVKELTDERDELRNNKTSVEAAAQRKVDEVRKAAVHWYTSYWDFAVNKVEKLQEELDLKNGRLPPPRTERNPRVADRAALRTACEGEGEGTESIDPCHLPLEYYEPGFEDGRIVAAMDALRVLRLMGWEAVDDMKKVWLEPLYKPFLVKDAAKYLDKQQRQVLQQVVAFGETHSVKPQMPRVKPMTLSRRPPPQSSAEVYRVPAYESWLSQYDSMMREKWDALEADNKLDFVEMFLPGGSQHPSFR</sequence>
<feature type="coiled-coil region" evidence="1">
    <location>
        <begin position="255"/>
        <end position="324"/>
    </location>
</feature>
<dbReference type="EMBL" id="SWKV01000017">
    <property type="protein sequence ID" value="KAF3042182.1"/>
    <property type="molecule type" value="Genomic_DNA"/>
</dbReference>
<accession>A0A9P4WTG9</accession>
<evidence type="ECO:0000313" key="3">
    <source>
        <dbReference type="Proteomes" id="UP000758155"/>
    </source>
</evidence>
<dbReference type="AlphaFoldDB" id="A0A9P4WTG9"/>
<organism evidence="2 3">
    <name type="scientific">Didymella heteroderae</name>
    <dbReference type="NCBI Taxonomy" id="1769908"/>
    <lineage>
        <taxon>Eukaryota</taxon>
        <taxon>Fungi</taxon>
        <taxon>Dikarya</taxon>
        <taxon>Ascomycota</taxon>
        <taxon>Pezizomycotina</taxon>
        <taxon>Dothideomycetes</taxon>
        <taxon>Pleosporomycetidae</taxon>
        <taxon>Pleosporales</taxon>
        <taxon>Pleosporineae</taxon>
        <taxon>Didymellaceae</taxon>
        <taxon>Didymella</taxon>
    </lineage>
</organism>
<evidence type="ECO:0000256" key="1">
    <source>
        <dbReference type="SAM" id="Coils"/>
    </source>
</evidence>
<proteinExistence type="predicted"/>
<name>A0A9P4WTG9_9PLEO</name>
<dbReference type="Proteomes" id="UP000758155">
    <property type="component" value="Unassembled WGS sequence"/>
</dbReference>
<feature type="coiled-coil region" evidence="1">
    <location>
        <begin position="445"/>
        <end position="486"/>
    </location>
</feature>
<keyword evidence="1" id="KW-0175">Coiled coil</keyword>
<reference evidence="2" key="1">
    <citation type="submission" date="2019-04" db="EMBL/GenBank/DDBJ databases">
        <title>Sequencing of skin fungus with MAO and IRED activity.</title>
        <authorList>
            <person name="Marsaioli A.J."/>
            <person name="Bonatto J.M.C."/>
            <person name="Reis Junior O."/>
        </authorList>
    </citation>
    <scope>NUCLEOTIDE SEQUENCE</scope>
    <source>
        <strain evidence="2">28M1</strain>
    </source>
</reference>
<protein>
    <submittedName>
        <fullName evidence="2">Uncharacterized protein</fullName>
    </submittedName>
</protein>
<comment type="caution">
    <text evidence="2">The sequence shown here is derived from an EMBL/GenBank/DDBJ whole genome shotgun (WGS) entry which is preliminary data.</text>
</comment>
<gene>
    <name evidence="2" type="ORF">E8E12_008738</name>
</gene>
<feature type="coiled-coil region" evidence="1">
    <location>
        <begin position="131"/>
        <end position="179"/>
    </location>
</feature>